<reference evidence="1 2" key="1">
    <citation type="submission" date="2021-06" db="EMBL/GenBank/DDBJ databases">
        <title>Halomicroarcula sp. a new haloarchaeum isolated from saline soil.</title>
        <authorList>
            <person name="Duran-Viseras A."/>
            <person name="Sanchez-Porro C."/>
            <person name="Ventosa A."/>
        </authorList>
    </citation>
    <scope>NUCLEOTIDE SEQUENCE [LARGE SCALE GENOMIC DNA]</scope>
    <source>
        <strain evidence="1 2">F13</strain>
    </source>
</reference>
<name>A0AAW4PWB6_9EURY</name>
<evidence type="ECO:0008006" key="3">
    <source>
        <dbReference type="Google" id="ProtNLM"/>
    </source>
</evidence>
<gene>
    <name evidence="1" type="ORF">EGH21_15350</name>
</gene>
<protein>
    <recommendedName>
        <fullName evidence="3">DUF2795 domain-containing protein</fullName>
    </recommendedName>
</protein>
<dbReference type="AlphaFoldDB" id="A0AAW4PWB6"/>
<dbReference type="InterPro" id="IPR043899">
    <property type="entry name" value="DUF5789"/>
</dbReference>
<evidence type="ECO:0000313" key="2">
    <source>
        <dbReference type="Proteomes" id="UP001430377"/>
    </source>
</evidence>
<accession>A0AAW4PWB6</accession>
<evidence type="ECO:0000313" key="1">
    <source>
        <dbReference type="EMBL" id="MBX0324404.1"/>
    </source>
</evidence>
<dbReference type="EMBL" id="RKLR01000006">
    <property type="protein sequence ID" value="MBX0324404.1"/>
    <property type="molecule type" value="Genomic_DNA"/>
</dbReference>
<dbReference type="Pfam" id="PF19102">
    <property type="entry name" value="DUF5789"/>
    <property type="match status" value="1"/>
</dbReference>
<sequence length="98" mass="11116">MRYSETLQLFEQAFDFPADRETVVTQLGDVELSTPEGDVVTLRDVLNRTDETSYHSPDELYTSLMGNLEDGFIGRKYYDDRAGIESGVKDVRSEDVSL</sequence>
<organism evidence="1 2">
    <name type="scientific">Haloarcula rubra</name>
    <dbReference type="NCBI Taxonomy" id="2487747"/>
    <lineage>
        <taxon>Archaea</taxon>
        <taxon>Methanobacteriati</taxon>
        <taxon>Methanobacteriota</taxon>
        <taxon>Stenosarchaea group</taxon>
        <taxon>Halobacteria</taxon>
        <taxon>Halobacteriales</taxon>
        <taxon>Haloarculaceae</taxon>
        <taxon>Haloarcula</taxon>
    </lineage>
</organism>
<proteinExistence type="predicted"/>
<dbReference type="RefSeq" id="WP_220619356.1">
    <property type="nucleotide sequence ID" value="NZ_RKLR01000006.1"/>
</dbReference>
<dbReference type="Proteomes" id="UP001430377">
    <property type="component" value="Unassembled WGS sequence"/>
</dbReference>
<comment type="caution">
    <text evidence="1">The sequence shown here is derived from an EMBL/GenBank/DDBJ whole genome shotgun (WGS) entry which is preliminary data.</text>
</comment>
<keyword evidence="2" id="KW-1185">Reference proteome</keyword>